<dbReference type="Gene3D" id="3.40.50.720">
    <property type="entry name" value="NAD(P)-binding Rossmann-like Domain"/>
    <property type="match status" value="1"/>
</dbReference>
<dbReference type="AlphaFoldDB" id="A0A451AXT2"/>
<proteinExistence type="predicted"/>
<evidence type="ECO:0000313" key="3">
    <source>
        <dbReference type="EMBL" id="VFK70833.1"/>
    </source>
</evidence>
<dbReference type="InterPro" id="IPR036291">
    <property type="entry name" value="NAD(P)-bd_dom_sf"/>
</dbReference>
<dbReference type="EMBL" id="CAADGD010000040">
    <property type="protein sequence ID" value="VFK70833.1"/>
    <property type="molecule type" value="Genomic_DNA"/>
</dbReference>
<dbReference type="InterPro" id="IPR050984">
    <property type="entry name" value="Gfo/Idh/MocA_domain"/>
</dbReference>
<keyword evidence="1" id="KW-0560">Oxidoreductase</keyword>
<reference evidence="3" key="1">
    <citation type="submission" date="2019-02" db="EMBL/GenBank/DDBJ databases">
        <authorList>
            <person name="Gruber-Vodicka R. H."/>
            <person name="Seah K. B. B."/>
        </authorList>
    </citation>
    <scope>NUCLEOTIDE SEQUENCE</scope>
    <source>
        <strain evidence="3">BECK_BY19</strain>
        <strain evidence="2">BECK_BY8</strain>
    </source>
</reference>
<dbReference type="GO" id="GO:0016491">
    <property type="term" value="F:oxidoreductase activity"/>
    <property type="evidence" value="ECO:0007669"/>
    <property type="project" value="UniProtKB-KW"/>
</dbReference>
<dbReference type="EMBL" id="CAADFZ010000034">
    <property type="protein sequence ID" value="VFK63486.1"/>
    <property type="molecule type" value="Genomic_DNA"/>
</dbReference>
<gene>
    <name evidence="2" type="ORF">BECKUNK1418G_GA0071005_10349</name>
    <name evidence="3" type="ORF">BECKUNK1418H_GA0071006_104010</name>
</gene>
<dbReference type="SUPFAM" id="SSF51735">
    <property type="entry name" value="NAD(P)-binding Rossmann-fold domains"/>
    <property type="match status" value="1"/>
</dbReference>
<name>A0A451AXT2_9GAMM</name>
<accession>A0A451AXT2</accession>
<protein>
    <submittedName>
        <fullName evidence="3">Oxidoreductase family, NAD-binding Rossmann fold</fullName>
    </submittedName>
</protein>
<dbReference type="PANTHER" id="PTHR22604:SF105">
    <property type="entry name" value="TRANS-1,2-DIHYDROBENZENE-1,2-DIOL DEHYDROGENASE"/>
    <property type="match status" value="1"/>
</dbReference>
<evidence type="ECO:0000313" key="2">
    <source>
        <dbReference type="EMBL" id="VFK63486.1"/>
    </source>
</evidence>
<evidence type="ECO:0000256" key="1">
    <source>
        <dbReference type="ARBA" id="ARBA00023002"/>
    </source>
</evidence>
<dbReference type="PANTHER" id="PTHR22604">
    <property type="entry name" value="OXIDOREDUCTASES"/>
    <property type="match status" value="1"/>
</dbReference>
<organism evidence="3">
    <name type="scientific">Candidatus Kentrum sp. UNK</name>
    <dbReference type="NCBI Taxonomy" id="2126344"/>
    <lineage>
        <taxon>Bacteria</taxon>
        <taxon>Pseudomonadati</taxon>
        <taxon>Pseudomonadota</taxon>
        <taxon>Gammaproteobacteria</taxon>
        <taxon>Candidatus Kentrum</taxon>
    </lineage>
</organism>
<sequence>MNKPVSIGILGTANIARRALLEPAKKLSCAFAVAARRRERAEAFAASHGIARVFPDYTALLESDAVGAVYIQGNRMKLFFP</sequence>